<feature type="domain" description="Protein kinase" evidence="11">
    <location>
        <begin position="12"/>
        <end position="269"/>
    </location>
</feature>
<dbReference type="Pfam" id="PF00069">
    <property type="entry name" value="Pkinase"/>
    <property type="match status" value="1"/>
</dbReference>
<dbReference type="InterPro" id="IPR011009">
    <property type="entry name" value="Kinase-like_dom_sf"/>
</dbReference>
<dbReference type="RefSeq" id="XP_019915405.1">
    <property type="nucleotide sequence ID" value="XM_020059704.1"/>
</dbReference>
<dbReference type="GeneID" id="30909633"/>
<dbReference type="SUPFAM" id="SSF56112">
    <property type="entry name" value="Protein kinase-like (PK-like)"/>
    <property type="match status" value="1"/>
</dbReference>
<evidence type="ECO:0000256" key="9">
    <source>
        <dbReference type="PROSITE-ProRule" id="PRU10141"/>
    </source>
</evidence>
<dbReference type="PRINTS" id="PR00109">
    <property type="entry name" value="TYRKINASE"/>
</dbReference>
<dbReference type="PROSITE" id="PS50011">
    <property type="entry name" value="PROTEIN_KINASE_DOM"/>
    <property type="match status" value="1"/>
</dbReference>
<dbReference type="InterPro" id="IPR051131">
    <property type="entry name" value="NEK_Ser/Thr_kinase_NIMA"/>
</dbReference>
<dbReference type="GO" id="GO:0004674">
    <property type="term" value="F:protein serine/threonine kinase activity"/>
    <property type="evidence" value="ECO:0007669"/>
    <property type="project" value="UniProtKB-KW"/>
</dbReference>
<dbReference type="SMART" id="SM00220">
    <property type="entry name" value="S_TKc"/>
    <property type="match status" value="1"/>
</dbReference>
<dbReference type="OrthoDB" id="248923at2759"/>
<dbReference type="VEuPathDB" id="PlasmoDB:PCOAH_00029020"/>
<dbReference type="KEGG" id="pcot:PCOAH_00029020"/>
<gene>
    <name evidence="12" type="ORF">PCOAH_00029020</name>
</gene>
<evidence type="ECO:0000256" key="3">
    <source>
        <dbReference type="ARBA" id="ARBA00022679"/>
    </source>
</evidence>
<dbReference type="Proteomes" id="UP000092716">
    <property type="component" value="Chromosome 10"/>
</dbReference>
<feature type="binding site" evidence="9">
    <location>
        <position position="40"/>
    </location>
    <ligand>
        <name>ATP</name>
        <dbReference type="ChEBI" id="CHEBI:30616"/>
    </ligand>
</feature>
<evidence type="ECO:0000256" key="8">
    <source>
        <dbReference type="ARBA" id="ARBA00048679"/>
    </source>
</evidence>
<dbReference type="AlphaFoldDB" id="A0A1B1E170"/>
<evidence type="ECO:0000256" key="1">
    <source>
        <dbReference type="ARBA" id="ARBA00012513"/>
    </source>
</evidence>
<keyword evidence="5 12" id="KW-0418">Kinase</keyword>
<protein>
    <recommendedName>
        <fullName evidence="1">non-specific serine/threonine protein kinase</fullName>
        <ecNumber evidence="1">2.7.11.1</ecNumber>
    </recommendedName>
</protein>
<dbReference type="InterPro" id="IPR000719">
    <property type="entry name" value="Prot_kinase_dom"/>
</dbReference>
<dbReference type="Gene3D" id="3.30.200.20">
    <property type="entry name" value="Phosphorylase Kinase, domain 1"/>
    <property type="match status" value="1"/>
</dbReference>
<dbReference type="InterPro" id="IPR017441">
    <property type="entry name" value="Protein_kinase_ATP_BS"/>
</dbReference>
<comment type="catalytic activity">
    <reaction evidence="8">
        <text>L-seryl-[protein] + ATP = O-phospho-L-seryl-[protein] + ADP + H(+)</text>
        <dbReference type="Rhea" id="RHEA:17989"/>
        <dbReference type="Rhea" id="RHEA-COMP:9863"/>
        <dbReference type="Rhea" id="RHEA-COMP:11604"/>
        <dbReference type="ChEBI" id="CHEBI:15378"/>
        <dbReference type="ChEBI" id="CHEBI:29999"/>
        <dbReference type="ChEBI" id="CHEBI:30616"/>
        <dbReference type="ChEBI" id="CHEBI:83421"/>
        <dbReference type="ChEBI" id="CHEBI:456216"/>
        <dbReference type="EC" id="2.7.11.1"/>
    </reaction>
</comment>
<dbReference type="InterPro" id="IPR008271">
    <property type="entry name" value="Ser/Thr_kinase_AS"/>
</dbReference>
<keyword evidence="4 9" id="KW-0547">Nucleotide-binding</keyword>
<keyword evidence="6 9" id="KW-0067">ATP-binding</keyword>
<dbReference type="PANTHER" id="PTHR44899">
    <property type="entry name" value="CAMK FAMILY PROTEIN KINASE"/>
    <property type="match status" value="1"/>
</dbReference>
<dbReference type="EMBL" id="CP016248">
    <property type="protein sequence ID" value="ANQ08710.1"/>
    <property type="molecule type" value="Genomic_DNA"/>
</dbReference>
<comment type="catalytic activity">
    <reaction evidence="7">
        <text>L-threonyl-[protein] + ATP = O-phospho-L-threonyl-[protein] + ADP + H(+)</text>
        <dbReference type="Rhea" id="RHEA:46608"/>
        <dbReference type="Rhea" id="RHEA-COMP:11060"/>
        <dbReference type="Rhea" id="RHEA-COMP:11605"/>
        <dbReference type="ChEBI" id="CHEBI:15378"/>
        <dbReference type="ChEBI" id="CHEBI:30013"/>
        <dbReference type="ChEBI" id="CHEBI:30616"/>
        <dbReference type="ChEBI" id="CHEBI:61977"/>
        <dbReference type="ChEBI" id="CHEBI:456216"/>
        <dbReference type="EC" id="2.7.11.1"/>
    </reaction>
</comment>
<evidence type="ECO:0000256" key="7">
    <source>
        <dbReference type="ARBA" id="ARBA00047899"/>
    </source>
</evidence>
<dbReference type="PROSITE" id="PS00108">
    <property type="entry name" value="PROTEIN_KINASE_ST"/>
    <property type="match status" value="1"/>
</dbReference>
<evidence type="ECO:0000313" key="13">
    <source>
        <dbReference type="Proteomes" id="UP000092716"/>
    </source>
</evidence>
<evidence type="ECO:0000256" key="4">
    <source>
        <dbReference type="ARBA" id="ARBA00022741"/>
    </source>
</evidence>
<dbReference type="GO" id="GO:0005524">
    <property type="term" value="F:ATP binding"/>
    <property type="evidence" value="ECO:0007669"/>
    <property type="project" value="UniProtKB-UniRule"/>
</dbReference>
<sequence length="288" mass="33083">MTTSTSKKIGPYEVIKSIGRGSFGIVTAVRNDQGEIFVVKQLDMSCMNHKEKMNVVNELRALIEVSVHPFIVRYKEAFLEDNILYVAMDFCSKGDLSKYIKRCKKTNTLIPERKIKRWLLQIITAIKFMHDRKLIHRDLKCNNIFLDDEERAKVGDFGLAKILENTDQTCTLCGTIGYMAPEICRNAAYSFPADIWSLGVILYELMSLRHPFKSEHSNMLSTAQKICEEEPEPLPTSYSNDLIHLCHWMLKKNSEDRPTSCDIIASDYLQTEAHLLKKEILSRKGRAK</sequence>
<keyword evidence="3" id="KW-0808">Transferase</keyword>
<dbReference type="Gene3D" id="1.10.510.10">
    <property type="entry name" value="Transferase(Phosphotransferase) domain 1"/>
    <property type="match status" value="1"/>
</dbReference>
<dbReference type="PIRSF" id="PIRSF000654">
    <property type="entry name" value="Integrin-linked_kinase"/>
    <property type="match status" value="1"/>
</dbReference>
<accession>A0A1B1E170</accession>
<comment type="similarity">
    <text evidence="10">Belongs to the protein kinase superfamily.</text>
</comment>
<reference evidence="13" key="1">
    <citation type="submission" date="2016-06" db="EMBL/GenBank/DDBJ databases">
        <title>First high quality genome sequence of Plasmodium coatneyi using continuous long reads from single molecule, real-time sequencing.</title>
        <authorList>
            <person name="Chien J.-T."/>
            <person name="Pakala S.B."/>
            <person name="Geraldo J.A."/>
            <person name="Lapp S.A."/>
            <person name="Barnwell J.W."/>
            <person name="Kissinger J.C."/>
            <person name="Galinski M.R."/>
            <person name="Humphrey J.C."/>
        </authorList>
    </citation>
    <scope>NUCLEOTIDE SEQUENCE [LARGE SCALE GENOMIC DNA]</scope>
    <source>
        <strain evidence="13">Hackeri</strain>
    </source>
</reference>
<organism evidence="12 13">
    <name type="scientific">Plasmodium coatneyi</name>
    <dbReference type="NCBI Taxonomy" id="208452"/>
    <lineage>
        <taxon>Eukaryota</taxon>
        <taxon>Sar</taxon>
        <taxon>Alveolata</taxon>
        <taxon>Apicomplexa</taxon>
        <taxon>Aconoidasida</taxon>
        <taxon>Haemosporida</taxon>
        <taxon>Plasmodiidae</taxon>
        <taxon>Plasmodium</taxon>
    </lineage>
</organism>
<dbReference type="PROSITE" id="PS00107">
    <property type="entry name" value="PROTEIN_KINASE_ATP"/>
    <property type="match status" value="1"/>
</dbReference>
<evidence type="ECO:0000313" key="12">
    <source>
        <dbReference type="EMBL" id="ANQ08710.1"/>
    </source>
</evidence>
<evidence type="ECO:0000256" key="2">
    <source>
        <dbReference type="ARBA" id="ARBA00022527"/>
    </source>
</evidence>
<proteinExistence type="inferred from homology"/>
<evidence type="ECO:0000256" key="10">
    <source>
        <dbReference type="RuleBase" id="RU000304"/>
    </source>
</evidence>
<keyword evidence="13" id="KW-1185">Reference proteome</keyword>
<dbReference type="PANTHER" id="PTHR44899:SF3">
    <property type="entry name" value="SERINE_THREONINE-PROTEIN KINASE NEK1"/>
    <property type="match status" value="1"/>
</dbReference>
<evidence type="ECO:0000256" key="6">
    <source>
        <dbReference type="ARBA" id="ARBA00022840"/>
    </source>
</evidence>
<evidence type="ECO:0000256" key="5">
    <source>
        <dbReference type="ARBA" id="ARBA00022777"/>
    </source>
</evidence>
<dbReference type="EC" id="2.7.11.1" evidence="1"/>
<name>A0A1B1E170_9APIC</name>
<keyword evidence="2 10" id="KW-0723">Serine/threonine-protein kinase</keyword>
<dbReference type="InterPro" id="IPR001245">
    <property type="entry name" value="Ser-Thr/Tyr_kinase_cat_dom"/>
</dbReference>
<evidence type="ECO:0000259" key="11">
    <source>
        <dbReference type="PROSITE" id="PS50011"/>
    </source>
</evidence>